<evidence type="ECO:0000256" key="3">
    <source>
        <dbReference type="ARBA" id="ARBA00022741"/>
    </source>
</evidence>
<evidence type="ECO:0000256" key="2">
    <source>
        <dbReference type="ARBA" id="ARBA00022448"/>
    </source>
</evidence>
<keyword evidence="3" id="KW-0547">Nucleotide-binding</keyword>
<dbReference type="PANTHER" id="PTHR43820">
    <property type="entry name" value="HIGH-AFFINITY BRANCHED-CHAIN AMINO ACID TRANSPORT ATP-BINDING PROTEIN LIVF"/>
    <property type="match status" value="1"/>
</dbReference>
<organism evidence="7 8">
    <name type="scientific">Desulfomonile tiedjei</name>
    <dbReference type="NCBI Taxonomy" id="2358"/>
    <lineage>
        <taxon>Bacteria</taxon>
        <taxon>Pseudomonadati</taxon>
        <taxon>Thermodesulfobacteriota</taxon>
        <taxon>Desulfomonilia</taxon>
        <taxon>Desulfomonilales</taxon>
        <taxon>Desulfomonilaceae</taxon>
        <taxon>Desulfomonile</taxon>
    </lineage>
</organism>
<dbReference type="PROSITE" id="PS50893">
    <property type="entry name" value="ABC_TRANSPORTER_2"/>
    <property type="match status" value="1"/>
</dbReference>
<evidence type="ECO:0000256" key="4">
    <source>
        <dbReference type="ARBA" id="ARBA00022840"/>
    </source>
</evidence>
<comment type="caution">
    <text evidence="7">The sequence shown here is derived from an EMBL/GenBank/DDBJ whole genome shotgun (WGS) entry which is preliminary data.</text>
</comment>
<feature type="domain" description="ABC transporter" evidence="6">
    <location>
        <begin position="2"/>
        <end position="232"/>
    </location>
</feature>
<dbReference type="Proteomes" id="UP000807825">
    <property type="component" value="Unassembled WGS sequence"/>
</dbReference>
<dbReference type="SMART" id="SM00382">
    <property type="entry name" value="AAA"/>
    <property type="match status" value="1"/>
</dbReference>
<reference evidence="7" key="1">
    <citation type="submission" date="2020-07" db="EMBL/GenBank/DDBJ databases">
        <title>Huge and variable diversity of episymbiotic CPR bacteria and DPANN archaea in groundwater ecosystems.</title>
        <authorList>
            <person name="He C.Y."/>
            <person name="Keren R."/>
            <person name="Whittaker M."/>
            <person name="Farag I.F."/>
            <person name="Doudna J."/>
            <person name="Cate J.H.D."/>
            <person name="Banfield J.F."/>
        </authorList>
    </citation>
    <scope>NUCLEOTIDE SEQUENCE</scope>
    <source>
        <strain evidence="7">NC_groundwater_1664_Pr3_B-0.1um_52_9</strain>
    </source>
</reference>
<accession>A0A9D6UZ62</accession>
<evidence type="ECO:0000313" key="7">
    <source>
        <dbReference type="EMBL" id="MBI5248372.1"/>
    </source>
</evidence>
<dbReference type="InterPro" id="IPR027417">
    <property type="entry name" value="P-loop_NTPase"/>
</dbReference>
<evidence type="ECO:0000256" key="1">
    <source>
        <dbReference type="ARBA" id="ARBA00005417"/>
    </source>
</evidence>
<evidence type="ECO:0000313" key="8">
    <source>
        <dbReference type="Proteomes" id="UP000807825"/>
    </source>
</evidence>
<comment type="similarity">
    <text evidence="1">Belongs to the ABC transporter superfamily.</text>
</comment>
<dbReference type="InterPro" id="IPR017871">
    <property type="entry name" value="ABC_transporter-like_CS"/>
</dbReference>
<dbReference type="PROSITE" id="PS00211">
    <property type="entry name" value="ABC_TRANSPORTER_1"/>
    <property type="match status" value="1"/>
</dbReference>
<dbReference type="InterPro" id="IPR052156">
    <property type="entry name" value="BCAA_Transport_ATP-bd_LivF"/>
</dbReference>
<dbReference type="InterPro" id="IPR003439">
    <property type="entry name" value="ABC_transporter-like_ATP-bd"/>
</dbReference>
<dbReference type="AlphaFoldDB" id="A0A9D6UZ62"/>
<proteinExistence type="inferred from homology"/>
<protein>
    <submittedName>
        <fullName evidence="7">ABC transporter ATP-binding protein</fullName>
    </submittedName>
</protein>
<keyword evidence="5" id="KW-0029">Amino-acid transport</keyword>
<dbReference type="GO" id="GO:0005524">
    <property type="term" value="F:ATP binding"/>
    <property type="evidence" value="ECO:0007669"/>
    <property type="project" value="UniProtKB-KW"/>
</dbReference>
<dbReference type="GO" id="GO:0015807">
    <property type="term" value="P:L-amino acid transport"/>
    <property type="evidence" value="ECO:0007669"/>
    <property type="project" value="TreeGrafter"/>
</dbReference>
<dbReference type="GO" id="GO:0016887">
    <property type="term" value="F:ATP hydrolysis activity"/>
    <property type="evidence" value="ECO:0007669"/>
    <property type="project" value="InterPro"/>
</dbReference>
<dbReference type="CDD" id="cd03224">
    <property type="entry name" value="ABC_TM1139_LivF_branched"/>
    <property type="match status" value="1"/>
</dbReference>
<gene>
    <name evidence="7" type="ORF">HY912_02660</name>
</gene>
<keyword evidence="4 7" id="KW-0067">ATP-binding</keyword>
<keyword evidence="2" id="KW-0813">Transport</keyword>
<dbReference type="Gene3D" id="3.40.50.300">
    <property type="entry name" value="P-loop containing nucleotide triphosphate hydrolases"/>
    <property type="match status" value="1"/>
</dbReference>
<dbReference type="SUPFAM" id="SSF52540">
    <property type="entry name" value="P-loop containing nucleoside triphosphate hydrolases"/>
    <property type="match status" value="1"/>
</dbReference>
<dbReference type="InterPro" id="IPR003593">
    <property type="entry name" value="AAA+_ATPase"/>
</dbReference>
<dbReference type="GO" id="GO:0015658">
    <property type="term" value="F:branched-chain amino acid transmembrane transporter activity"/>
    <property type="evidence" value="ECO:0007669"/>
    <property type="project" value="TreeGrafter"/>
</dbReference>
<evidence type="ECO:0000259" key="6">
    <source>
        <dbReference type="PROSITE" id="PS50893"/>
    </source>
</evidence>
<name>A0A9D6UZ62_9BACT</name>
<sequence length="232" mass="25853">MLEVKDIHTYYGLSHILFGVSLTVSRGEIVCLLGRNGAGKSTIMRSIMGLTPPRQGSVVFSGENITGKKPHHVARLGIGFVPDDRRVFADLTVGENLEISERKGGKLEPWSIERLYDFFPPLRRLDSRKAGLLSGGEQQMLTIARALMTNPEFLLLDEPTEGLAPLIVSMMEDQILALKEAGLTVLLAEQNQRTALRLSDRGYIIDNGVIRFHGSIEELRANEDIRRKYLLV</sequence>
<dbReference type="Pfam" id="PF00005">
    <property type="entry name" value="ABC_tran"/>
    <property type="match status" value="1"/>
</dbReference>
<dbReference type="PANTHER" id="PTHR43820:SF2">
    <property type="entry name" value="ABC TRANSPORTER ATP-BINDING PROTEIN"/>
    <property type="match status" value="1"/>
</dbReference>
<dbReference type="EMBL" id="JACRDE010000078">
    <property type="protein sequence ID" value="MBI5248372.1"/>
    <property type="molecule type" value="Genomic_DNA"/>
</dbReference>
<evidence type="ECO:0000256" key="5">
    <source>
        <dbReference type="ARBA" id="ARBA00022970"/>
    </source>
</evidence>